<dbReference type="InterPro" id="IPR036291">
    <property type="entry name" value="NAD(P)-bd_dom_sf"/>
</dbReference>
<dbReference type="InterPro" id="IPR002347">
    <property type="entry name" value="SDR_fam"/>
</dbReference>
<gene>
    <name evidence="2" type="ORF">METZ01_LOCUS6788</name>
</gene>
<accession>A0A381NII9</accession>
<dbReference type="PRINTS" id="PR00081">
    <property type="entry name" value="GDHRDH"/>
</dbReference>
<reference evidence="2" key="1">
    <citation type="submission" date="2018-05" db="EMBL/GenBank/DDBJ databases">
        <authorList>
            <person name="Lanie J.A."/>
            <person name="Ng W.-L."/>
            <person name="Kazmierczak K.M."/>
            <person name="Andrzejewski T.M."/>
            <person name="Davidsen T.M."/>
            <person name="Wayne K.J."/>
            <person name="Tettelin H."/>
            <person name="Glass J.I."/>
            <person name="Rusch D."/>
            <person name="Podicherti R."/>
            <person name="Tsui H.-C.T."/>
            <person name="Winkler M.E."/>
        </authorList>
    </citation>
    <scope>NUCLEOTIDE SEQUENCE</scope>
</reference>
<dbReference type="PANTHER" id="PTHR42879:SF6">
    <property type="entry name" value="NADPH-DEPENDENT REDUCTASE BACG"/>
    <property type="match status" value="1"/>
</dbReference>
<dbReference type="EMBL" id="UINC01000357">
    <property type="protein sequence ID" value="SUZ53934.1"/>
    <property type="molecule type" value="Genomic_DNA"/>
</dbReference>
<organism evidence="2">
    <name type="scientific">marine metagenome</name>
    <dbReference type="NCBI Taxonomy" id="408172"/>
    <lineage>
        <taxon>unclassified sequences</taxon>
        <taxon>metagenomes</taxon>
        <taxon>ecological metagenomes</taxon>
    </lineage>
</organism>
<evidence type="ECO:0008006" key="3">
    <source>
        <dbReference type="Google" id="ProtNLM"/>
    </source>
</evidence>
<proteinExistence type="inferred from homology"/>
<dbReference type="CDD" id="cd05344">
    <property type="entry name" value="BKR_like_SDR_like"/>
    <property type="match status" value="1"/>
</dbReference>
<dbReference type="PANTHER" id="PTHR42879">
    <property type="entry name" value="3-OXOACYL-(ACYL-CARRIER-PROTEIN) REDUCTASE"/>
    <property type="match status" value="1"/>
</dbReference>
<comment type="similarity">
    <text evidence="1">Belongs to the short-chain dehydrogenases/reductases (SDR) family.</text>
</comment>
<dbReference type="SUPFAM" id="SSF51735">
    <property type="entry name" value="NAD(P)-binding Rossmann-fold domains"/>
    <property type="match status" value="1"/>
</dbReference>
<dbReference type="AlphaFoldDB" id="A0A381NII9"/>
<dbReference type="FunFam" id="3.40.50.720:FF:000084">
    <property type="entry name" value="Short-chain dehydrogenase reductase"/>
    <property type="match status" value="1"/>
</dbReference>
<dbReference type="Gene3D" id="3.40.50.720">
    <property type="entry name" value="NAD(P)-binding Rossmann-like Domain"/>
    <property type="match status" value="1"/>
</dbReference>
<sequence length="263" mass="28023">MDLKLKGKVAMVAASSKGLGYGIAQALAQEGASISIGSRTQEDIETAAEQLRNETGVPVLASVLDSSNPESIRQWTDATLNEFGGVDKLVVNAGGPPTGKFEDFADEDWQAAFDLNLFSAVRMIRATLPLMRKRGGGSILTVTSMSVKEPIDVLILSNVMRSGVTSLVKSLSIQLAPDNIRLNNLMPGRINTDRVRSLDALNSEKQGIPIEQLKTANQAKIPLGRYGTIEEFGRTGAFLLSDAASYITGSSLAVDGGVLKTVW</sequence>
<protein>
    <recommendedName>
        <fullName evidence="3">3-oxoacyl-ACP reductase</fullName>
    </recommendedName>
</protein>
<dbReference type="InterPro" id="IPR050259">
    <property type="entry name" value="SDR"/>
</dbReference>
<name>A0A381NII9_9ZZZZ</name>
<evidence type="ECO:0000313" key="2">
    <source>
        <dbReference type="EMBL" id="SUZ53934.1"/>
    </source>
</evidence>
<dbReference type="Pfam" id="PF13561">
    <property type="entry name" value="adh_short_C2"/>
    <property type="match status" value="1"/>
</dbReference>
<evidence type="ECO:0000256" key="1">
    <source>
        <dbReference type="ARBA" id="ARBA00006484"/>
    </source>
</evidence>